<reference evidence="5" key="1">
    <citation type="submission" date="2023-07" db="EMBL/GenBank/DDBJ databases">
        <title>Functional and genomic diversity of the sorghum phyllosphere microbiome.</title>
        <authorList>
            <person name="Shade A."/>
        </authorList>
    </citation>
    <scope>NUCLEOTIDE SEQUENCE</scope>
    <source>
        <strain evidence="5">SORGH_AS_0457</strain>
    </source>
</reference>
<dbReference type="Gene3D" id="1.10.3890.10">
    <property type="entry name" value="HflD-like"/>
    <property type="match status" value="1"/>
</dbReference>
<evidence type="ECO:0000256" key="3">
    <source>
        <dbReference type="ARBA" id="ARBA00023136"/>
    </source>
</evidence>
<name>A0AAP5AHI8_9GAMM</name>
<evidence type="ECO:0000256" key="4">
    <source>
        <dbReference type="HAMAP-Rule" id="MF_00695"/>
    </source>
</evidence>
<evidence type="ECO:0000313" key="6">
    <source>
        <dbReference type="Proteomes" id="UP001226084"/>
    </source>
</evidence>
<dbReference type="NCBIfam" id="NF001246">
    <property type="entry name" value="PRK00218.1-2"/>
    <property type="match status" value="1"/>
</dbReference>
<dbReference type="RefSeq" id="WP_307107012.1">
    <property type="nucleotide sequence ID" value="NZ_JAUTAS010000001.1"/>
</dbReference>
<dbReference type="SUPFAM" id="SSF101322">
    <property type="entry name" value="YcfC-like"/>
    <property type="match status" value="1"/>
</dbReference>
<proteinExistence type="inferred from homology"/>
<sequence>MSFSIDDRVLALAGIAQALQQVRRIAETGHSEASVVRTAIDSVFQIDADSPQAIYGSAANLAPGLRLLHNYFRNQGQDEILPRLALAVLQLERRFVRENAVVEQVSQGIARAQRQAAELNDSAHPDVLSSLGGLYADTISHLKPRVMVQGNPHYLGQAGVVAEIRALLLAAVRSAVLWRQTGGQYWDFLISRKAMIEAVDRQLR</sequence>
<dbReference type="HAMAP" id="MF_00695">
    <property type="entry name" value="HflD_protein"/>
    <property type="match status" value="1"/>
</dbReference>
<dbReference type="PANTHER" id="PTHR38100">
    <property type="entry name" value="HIGH FREQUENCY LYSOGENIZATION PROTEIN HFLD"/>
    <property type="match status" value="1"/>
</dbReference>
<dbReference type="Pfam" id="PF04356">
    <property type="entry name" value="DUF489"/>
    <property type="match status" value="1"/>
</dbReference>
<dbReference type="NCBIfam" id="NF001250">
    <property type="entry name" value="PRK00218.1-6"/>
    <property type="match status" value="1"/>
</dbReference>
<comment type="similarity">
    <text evidence="4">Belongs to the HflD family.</text>
</comment>
<accession>A0AAP5AHI8</accession>
<keyword evidence="3 4" id="KW-0472">Membrane</keyword>
<dbReference type="InterPro" id="IPR035932">
    <property type="entry name" value="HflD-like_sf"/>
</dbReference>
<dbReference type="EMBL" id="JAUTAS010000001">
    <property type="protein sequence ID" value="MDQ1108699.1"/>
    <property type="molecule type" value="Genomic_DNA"/>
</dbReference>
<dbReference type="PANTHER" id="PTHR38100:SF1">
    <property type="entry name" value="HIGH FREQUENCY LYSOGENIZATION PROTEIN HFLD"/>
    <property type="match status" value="1"/>
</dbReference>
<organism evidence="5 6">
    <name type="scientific">Stenotrophomonas rhizophila</name>
    <dbReference type="NCBI Taxonomy" id="216778"/>
    <lineage>
        <taxon>Bacteria</taxon>
        <taxon>Pseudomonadati</taxon>
        <taxon>Pseudomonadota</taxon>
        <taxon>Gammaproteobacteria</taxon>
        <taxon>Lysobacterales</taxon>
        <taxon>Lysobacteraceae</taxon>
        <taxon>Stenotrophomonas</taxon>
    </lineage>
</organism>
<dbReference type="GO" id="GO:0005886">
    <property type="term" value="C:plasma membrane"/>
    <property type="evidence" value="ECO:0007669"/>
    <property type="project" value="UniProtKB-SubCell"/>
</dbReference>
<evidence type="ECO:0000256" key="2">
    <source>
        <dbReference type="ARBA" id="ARBA00022490"/>
    </source>
</evidence>
<dbReference type="Proteomes" id="UP001226084">
    <property type="component" value="Unassembled WGS sequence"/>
</dbReference>
<evidence type="ECO:0000313" key="5">
    <source>
        <dbReference type="EMBL" id="MDQ1108699.1"/>
    </source>
</evidence>
<comment type="caution">
    <text evidence="5">The sequence shown here is derived from an EMBL/GenBank/DDBJ whole genome shotgun (WGS) entry which is preliminary data.</text>
</comment>
<keyword evidence="1 4" id="KW-1003">Cell membrane</keyword>
<comment type="subcellular location">
    <subcellularLocation>
        <location evidence="4">Cytoplasm</location>
    </subcellularLocation>
    <subcellularLocation>
        <location evidence="4">Cell membrane</location>
        <topology evidence="4">Peripheral membrane protein</topology>
        <orientation evidence="4">Cytoplasmic side</orientation>
    </subcellularLocation>
</comment>
<dbReference type="InterPro" id="IPR007451">
    <property type="entry name" value="HflD"/>
</dbReference>
<dbReference type="AlphaFoldDB" id="A0AAP5AHI8"/>
<protein>
    <recommendedName>
        <fullName evidence="4">High frequency lysogenization protein HflD homolog</fullName>
    </recommendedName>
</protein>
<gene>
    <name evidence="4" type="primary">hflD</name>
    <name evidence="5" type="ORF">QE424_001858</name>
</gene>
<evidence type="ECO:0000256" key="1">
    <source>
        <dbReference type="ARBA" id="ARBA00022475"/>
    </source>
</evidence>
<dbReference type="GO" id="GO:0005737">
    <property type="term" value="C:cytoplasm"/>
    <property type="evidence" value="ECO:0007669"/>
    <property type="project" value="UniProtKB-SubCell"/>
</dbReference>
<keyword evidence="2 4" id="KW-0963">Cytoplasm</keyword>